<dbReference type="PANTHER" id="PTHR30244">
    <property type="entry name" value="TRANSAMINASE"/>
    <property type="match status" value="1"/>
</dbReference>
<dbReference type="SUPFAM" id="SSF53383">
    <property type="entry name" value="PLP-dependent transferases"/>
    <property type="match status" value="1"/>
</dbReference>
<dbReference type="EC" id="2.6.1.92" evidence="4"/>
<dbReference type="PIRSF" id="PIRSF000390">
    <property type="entry name" value="PLP_StrS"/>
    <property type="match status" value="1"/>
</dbReference>
<evidence type="ECO:0000256" key="3">
    <source>
        <dbReference type="RuleBase" id="RU004508"/>
    </source>
</evidence>
<name>A0ABX7V6S2_9GAMM</name>
<dbReference type="InterPro" id="IPR015421">
    <property type="entry name" value="PyrdxlP-dep_Trfase_major"/>
</dbReference>
<dbReference type="InterPro" id="IPR015424">
    <property type="entry name" value="PyrdxlP-dep_Trfase"/>
</dbReference>
<dbReference type="NCBIfam" id="TIGR03588">
    <property type="entry name" value="PseC"/>
    <property type="match status" value="1"/>
</dbReference>
<dbReference type="PANTHER" id="PTHR30244:SF34">
    <property type="entry name" value="DTDP-4-AMINO-4,6-DIDEOXYGALACTOSE TRANSAMINASE"/>
    <property type="match status" value="1"/>
</dbReference>
<gene>
    <name evidence="4" type="primary">pseC</name>
    <name evidence="4" type="ORF">J5X90_11710</name>
</gene>
<dbReference type="InterPro" id="IPR020026">
    <property type="entry name" value="PseC"/>
</dbReference>
<dbReference type="InterPro" id="IPR000653">
    <property type="entry name" value="DegT/StrS_aminotransferase"/>
</dbReference>
<proteinExistence type="inferred from homology"/>
<protein>
    <submittedName>
        <fullName evidence="4">UDP-4-amino-4, 6-dideoxy-N-acetyl-beta-L-altrosamine transaminase</fullName>
        <ecNumber evidence="4">2.6.1.92</ecNumber>
    </submittedName>
</protein>
<dbReference type="Proteomes" id="UP000665025">
    <property type="component" value="Chromosome 1"/>
</dbReference>
<comment type="similarity">
    <text evidence="2 3">Belongs to the DegT/DnrJ/EryC1 family.</text>
</comment>
<dbReference type="Pfam" id="PF01041">
    <property type="entry name" value="DegT_DnrJ_EryC1"/>
    <property type="match status" value="1"/>
</dbReference>
<dbReference type="Gene3D" id="3.90.1150.10">
    <property type="entry name" value="Aspartate Aminotransferase, domain 1"/>
    <property type="match status" value="1"/>
</dbReference>
<evidence type="ECO:0000313" key="5">
    <source>
        <dbReference type="Proteomes" id="UP000665025"/>
    </source>
</evidence>
<sequence length="383" mass="42723">MIPYGRQCIDEDDISAVVDVLKSNWLTQGPKVPEFEEKVAGYTGAAWAIACSNATAALHLSCLALGVGAGDFVWTSPVSFVASANCALYCGARVDFVDIEVETGNMSVAALEHKLALAKLHGKLPKVVIPVHLAGQSCDMQRIYKLSQEYGFKIIEDASHAIGGRYQERPIGSGQYSDICVFSFHPVKIVTTGEGGLMTTNCERLAEKIRQLRSHGVVSQENQFTEQSHGPWYYEQQALGFNYRMTDIQAALGITQMDRLDTFVAQRNTLAKRYSEQLPTSKVKHLTQSGECYSSYHLYIVQLEPHLRDKQKAIITELRQLGIVAHLHYIPIHLQPYYQGLGFKRGDFPAAEEYYSRAITLPLHPQLSQTELCLILKELKARL</sequence>
<accession>A0ABX7V6S2</accession>
<keyword evidence="4" id="KW-0808">Transferase</keyword>
<dbReference type="GO" id="GO:0008483">
    <property type="term" value="F:transaminase activity"/>
    <property type="evidence" value="ECO:0007669"/>
    <property type="project" value="UniProtKB-KW"/>
</dbReference>
<reference evidence="4 5" key="1">
    <citation type="submission" date="2021-03" db="EMBL/GenBank/DDBJ databases">
        <title>Complete Genome of Pseudoalteromonas viridis Strain BBR56, a new biocontrol bacterial candidate.</title>
        <authorList>
            <person name="Handayani D.P."/>
            <person name="Isnansetyo A."/>
            <person name="Istiqomah I."/>
            <person name="Jumina J."/>
        </authorList>
    </citation>
    <scope>NUCLEOTIDE SEQUENCE [LARGE SCALE GENOMIC DNA]</scope>
    <source>
        <strain evidence="4 5">BBR56</strain>
    </source>
</reference>
<keyword evidence="4" id="KW-0032">Aminotransferase</keyword>
<keyword evidence="1 3" id="KW-0663">Pyridoxal phosphate</keyword>
<evidence type="ECO:0000256" key="2">
    <source>
        <dbReference type="ARBA" id="ARBA00037999"/>
    </source>
</evidence>
<dbReference type="CDD" id="cd00616">
    <property type="entry name" value="AHBA_syn"/>
    <property type="match status" value="1"/>
</dbReference>
<organism evidence="4 5">
    <name type="scientific">Pseudoalteromonas viridis</name>
    <dbReference type="NCBI Taxonomy" id="339617"/>
    <lineage>
        <taxon>Bacteria</taxon>
        <taxon>Pseudomonadati</taxon>
        <taxon>Pseudomonadota</taxon>
        <taxon>Gammaproteobacteria</taxon>
        <taxon>Alteromonadales</taxon>
        <taxon>Pseudoalteromonadaceae</taxon>
        <taxon>Pseudoalteromonas</taxon>
    </lineage>
</organism>
<dbReference type="EMBL" id="CP072425">
    <property type="protein sequence ID" value="QTL34234.1"/>
    <property type="molecule type" value="Genomic_DNA"/>
</dbReference>
<keyword evidence="5" id="KW-1185">Reference proteome</keyword>
<evidence type="ECO:0000256" key="1">
    <source>
        <dbReference type="ARBA" id="ARBA00022898"/>
    </source>
</evidence>
<evidence type="ECO:0000313" key="4">
    <source>
        <dbReference type="EMBL" id="QTL34234.1"/>
    </source>
</evidence>
<dbReference type="Gene3D" id="3.40.640.10">
    <property type="entry name" value="Type I PLP-dependent aspartate aminotransferase-like (Major domain)"/>
    <property type="match status" value="1"/>
</dbReference>
<dbReference type="InterPro" id="IPR015422">
    <property type="entry name" value="PyrdxlP-dep_Trfase_small"/>
</dbReference>
<dbReference type="RefSeq" id="WP_209051380.1">
    <property type="nucleotide sequence ID" value="NZ_CP072425.1"/>
</dbReference>